<dbReference type="AlphaFoldDB" id="A0A1J4K3H1"/>
<reference evidence="9" key="1">
    <citation type="submission" date="2016-10" db="EMBL/GenBank/DDBJ databases">
        <authorList>
            <person name="Benchimol M."/>
            <person name="Almeida L.G."/>
            <person name="Vasconcelos A.T."/>
            <person name="Perreira-Neves A."/>
            <person name="Rosa I.A."/>
            <person name="Tasca T."/>
            <person name="Bogo M.R."/>
            <person name="de Souza W."/>
        </authorList>
    </citation>
    <scope>NUCLEOTIDE SEQUENCE [LARGE SCALE GENOMIC DNA]</scope>
    <source>
        <strain evidence="9">K</strain>
    </source>
</reference>
<dbReference type="GO" id="GO:0005085">
    <property type="term" value="F:guanyl-nucleotide exchange factor activity"/>
    <property type="evidence" value="ECO:0007669"/>
    <property type="project" value="TreeGrafter"/>
</dbReference>
<dbReference type="GO" id="GO:0003743">
    <property type="term" value="F:translation initiation factor activity"/>
    <property type="evidence" value="ECO:0007669"/>
    <property type="project" value="TreeGrafter"/>
</dbReference>
<evidence type="ECO:0000256" key="1">
    <source>
        <dbReference type="ARBA" id="ARBA00004514"/>
    </source>
</evidence>
<dbReference type="SUPFAM" id="SSF53448">
    <property type="entry name" value="Nucleotide-diphospho-sugar transferases"/>
    <property type="match status" value="1"/>
</dbReference>
<dbReference type="InterPro" id="IPR029044">
    <property type="entry name" value="Nucleotide-diphossugar_trans"/>
</dbReference>
<comment type="caution">
    <text evidence="9">The sequence shown here is derived from an EMBL/GenBank/DDBJ whole genome shotgun (WGS) entry which is preliminary data.</text>
</comment>
<dbReference type="PROSITE" id="PS51363">
    <property type="entry name" value="W2"/>
    <property type="match status" value="1"/>
</dbReference>
<feature type="region of interest" description="Disordered" evidence="7">
    <location>
        <begin position="1"/>
        <end position="20"/>
    </location>
</feature>
<evidence type="ECO:0000256" key="5">
    <source>
        <dbReference type="ARBA" id="ARBA00044345"/>
    </source>
</evidence>
<accession>A0A1J4K3H1</accession>
<evidence type="ECO:0000259" key="8">
    <source>
        <dbReference type="PROSITE" id="PS51363"/>
    </source>
</evidence>
<dbReference type="EMBL" id="MLAK01000807">
    <property type="protein sequence ID" value="OHT04037.1"/>
    <property type="molecule type" value="Genomic_DNA"/>
</dbReference>
<dbReference type="InterPro" id="IPR003307">
    <property type="entry name" value="W2_domain"/>
</dbReference>
<dbReference type="InterPro" id="IPR016024">
    <property type="entry name" value="ARM-type_fold"/>
</dbReference>
<comment type="similarity">
    <text evidence="2">Belongs to the eIF-2B gamma/epsilon subunits family.</text>
</comment>
<dbReference type="InterPro" id="IPR005835">
    <property type="entry name" value="NTP_transferase_dom"/>
</dbReference>
<comment type="subunit">
    <text evidence="6">Component of the translation initiation factor 2B (eIF2B) complex which is a heterodecamer of two sets of five different subunits: alpha, beta, gamma, delta and epsilon. Subunits alpha, beta and delta comprise a regulatory subcomplex and subunits epsilon and gamma comprise a catalytic subcomplex. Within the complex, the hexameric regulatory complex resides at the center, with the two heterodimeric catalytic subcomplexes bound on opposite sides.</text>
</comment>
<evidence type="ECO:0000313" key="10">
    <source>
        <dbReference type="Proteomes" id="UP000179807"/>
    </source>
</evidence>
<protein>
    <recommendedName>
        <fullName evidence="4">Translation initiation factor eIF2B subunit epsilon</fullName>
    </recommendedName>
    <alternativeName>
        <fullName evidence="5">eIF2B GDP-GTP exchange factor subunit epsilon</fullName>
    </alternativeName>
</protein>
<feature type="compositionally biased region" description="Basic residues" evidence="7">
    <location>
        <begin position="1"/>
        <end position="10"/>
    </location>
</feature>
<dbReference type="VEuPathDB" id="TrichDB:TRFO_28532"/>
<dbReference type="GO" id="GO:0005851">
    <property type="term" value="C:eukaryotic translation initiation factor 2B complex"/>
    <property type="evidence" value="ECO:0007669"/>
    <property type="project" value="TreeGrafter"/>
</dbReference>
<dbReference type="Pfam" id="PF25084">
    <property type="entry name" value="LbH_EIF2B"/>
    <property type="match status" value="1"/>
</dbReference>
<dbReference type="RefSeq" id="XP_068357173.1">
    <property type="nucleotide sequence ID" value="XM_068506231.1"/>
</dbReference>
<dbReference type="Gene3D" id="2.160.10.10">
    <property type="entry name" value="Hexapeptide repeat proteins"/>
    <property type="match status" value="1"/>
</dbReference>
<dbReference type="InterPro" id="IPR056764">
    <property type="entry name" value="LbH_EIF2B3/5"/>
</dbReference>
<name>A0A1J4K3H1_9EUKA</name>
<dbReference type="SUPFAM" id="SSF48371">
    <property type="entry name" value="ARM repeat"/>
    <property type="match status" value="1"/>
</dbReference>
<dbReference type="Gene3D" id="1.25.40.180">
    <property type="match status" value="1"/>
</dbReference>
<gene>
    <name evidence="9" type="ORF">TRFO_28532</name>
</gene>
<dbReference type="Proteomes" id="UP000179807">
    <property type="component" value="Unassembled WGS sequence"/>
</dbReference>
<sequence length="706" mass="80201">MPAKNRGRHARKEEPSYQDSQQNVTVGFVLCHPMDSSLTPITAELPPCLFPLCNSPVLLYVLNWLNINGIEKIYIVCQSSHANFIKKFTQQCRARMLMDSITILDTEDAIYSFGDALRWIDHWNQHYNVFKHCVVVPGTLITNVPLKSLVKEHEDRFNNASAKDLKPILTICFTQSSEEESYSAVVNDAGTLLHLHAPPELSFNNSSPLKIDPSFFKSQKAIRIKTGLNDSHIYICNTQILANFTENFDWHNVANDCIPSQLRNVEILRQSVYSAVIQNSYAATIDDLPSYLNASLAVVRRWLYPVTLEMNIFAPNETYSLFYADDEEFSDNEDQTPNLQKMSDDVTAYRLERDLVYLYDNVFPDLTAKIGHSVVIGSNTELHENCIVKNSVIGSGCVIGKNAVITDSILWDHVTVEEGAHIRNSLIASDVRVCAGVSIDFGCICSFSITIDIDLPPCRRLTGTMTEDGDNEESFRADNAPEWLKNYVHDKEPLPLSDEGNAFEFVPIPEHEYPLLRMWNKLDKDHFPIDPSEIVSDQPNNRIVEEEEEETNTDDDEFIQLDDDFQEAAADLLASLIQAEVDSDQIRSEYVSLKNSKNAEHIDCGVAIMIAITEHWSLNELSQGFELFNDLLSSFLSDVDTQEDFLFWWQSYCAKNVQRMNLFTEGMKLLMSNEIISDDALDKWGDEQDDCNAAQNRLFDLYLKIV</sequence>
<dbReference type="PANTHER" id="PTHR45887:SF1">
    <property type="entry name" value="TRANSLATION INITIATION FACTOR EIF-2B SUBUNIT EPSILON"/>
    <property type="match status" value="1"/>
</dbReference>
<dbReference type="OrthoDB" id="424572at2759"/>
<feature type="domain" description="W2" evidence="8">
    <location>
        <begin position="548"/>
        <end position="706"/>
    </location>
</feature>
<evidence type="ECO:0000256" key="4">
    <source>
        <dbReference type="ARBA" id="ARBA00044144"/>
    </source>
</evidence>
<dbReference type="GO" id="GO:0031369">
    <property type="term" value="F:translation initiation factor binding"/>
    <property type="evidence" value="ECO:0007669"/>
    <property type="project" value="TreeGrafter"/>
</dbReference>
<comment type="subcellular location">
    <subcellularLocation>
        <location evidence="1">Cytoplasm</location>
        <location evidence="1">Cytosol</location>
    </subcellularLocation>
</comment>
<organism evidence="9 10">
    <name type="scientific">Tritrichomonas foetus</name>
    <dbReference type="NCBI Taxonomy" id="1144522"/>
    <lineage>
        <taxon>Eukaryota</taxon>
        <taxon>Metamonada</taxon>
        <taxon>Parabasalia</taxon>
        <taxon>Tritrichomonadida</taxon>
        <taxon>Tritrichomonadidae</taxon>
        <taxon>Tritrichomonas</taxon>
    </lineage>
</organism>
<dbReference type="Gene3D" id="3.90.550.10">
    <property type="entry name" value="Spore Coat Polysaccharide Biosynthesis Protein SpsA, Chain A"/>
    <property type="match status" value="1"/>
</dbReference>
<keyword evidence="10" id="KW-1185">Reference proteome</keyword>
<dbReference type="Pfam" id="PF00483">
    <property type="entry name" value="NTP_transferase"/>
    <property type="match status" value="1"/>
</dbReference>
<keyword evidence="3" id="KW-0963">Cytoplasm</keyword>
<dbReference type="PANTHER" id="PTHR45887">
    <property type="entry name" value="TRANSLATION INITIATION FACTOR EIF-2B SUBUNIT EPSILON"/>
    <property type="match status" value="1"/>
</dbReference>
<evidence type="ECO:0000256" key="6">
    <source>
        <dbReference type="ARBA" id="ARBA00046432"/>
    </source>
</evidence>
<dbReference type="InterPro" id="IPR051956">
    <property type="entry name" value="eIF2B_epsilon"/>
</dbReference>
<evidence type="ECO:0000256" key="2">
    <source>
        <dbReference type="ARBA" id="ARBA00007878"/>
    </source>
</evidence>
<evidence type="ECO:0000256" key="7">
    <source>
        <dbReference type="SAM" id="MobiDB-lite"/>
    </source>
</evidence>
<proteinExistence type="inferred from homology"/>
<evidence type="ECO:0000313" key="9">
    <source>
        <dbReference type="EMBL" id="OHT04037.1"/>
    </source>
</evidence>
<dbReference type="GeneID" id="94840935"/>
<evidence type="ECO:0000256" key="3">
    <source>
        <dbReference type="ARBA" id="ARBA00022490"/>
    </source>
</evidence>